<dbReference type="Gene3D" id="1.10.510.10">
    <property type="entry name" value="Transferase(Phosphotransferase) domain 1"/>
    <property type="match status" value="1"/>
</dbReference>
<keyword evidence="1" id="KW-1133">Transmembrane helix</keyword>
<dbReference type="InterPro" id="IPR011009">
    <property type="entry name" value="Kinase-like_dom_sf"/>
</dbReference>
<evidence type="ECO:0000313" key="4">
    <source>
        <dbReference type="WBParaSite" id="PDA_v2.g14700.t1"/>
    </source>
</evidence>
<dbReference type="WBParaSite" id="PDA_v2.g14700.t1">
    <property type="protein sequence ID" value="PDA_v2.g14700.t1"/>
    <property type="gene ID" value="PDA_v2.g14700"/>
</dbReference>
<organism evidence="3 4">
    <name type="scientific">Panagrolaimus davidi</name>
    <dbReference type="NCBI Taxonomy" id="227884"/>
    <lineage>
        <taxon>Eukaryota</taxon>
        <taxon>Metazoa</taxon>
        <taxon>Ecdysozoa</taxon>
        <taxon>Nematoda</taxon>
        <taxon>Chromadorea</taxon>
        <taxon>Rhabditida</taxon>
        <taxon>Tylenchina</taxon>
        <taxon>Panagrolaimomorpha</taxon>
        <taxon>Panagrolaimoidea</taxon>
        <taxon>Panagrolaimidae</taxon>
        <taxon>Panagrolaimus</taxon>
    </lineage>
</organism>
<dbReference type="GO" id="GO:0043235">
    <property type="term" value="C:receptor complex"/>
    <property type="evidence" value="ECO:0007669"/>
    <property type="project" value="TreeGrafter"/>
</dbReference>
<dbReference type="GO" id="GO:0004714">
    <property type="term" value="F:transmembrane receptor protein tyrosine kinase activity"/>
    <property type="evidence" value="ECO:0007669"/>
    <property type="project" value="TreeGrafter"/>
</dbReference>
<feature type="domain" description="Protein kinase" evidence="2">
    <location>
        <begin position="123"/>
        <end position="289"/>
    </location>
</feature>
<reference evidence="4" key="1">
    <citation type="submission" date="2022-11" db="UniProtKB">
        <authorList>
            <consortium name="WormBaseParasite"/>
        </authorList>
    </citation>
    <scope>IDENTIFICATION</scope>
</reference>
<dbReference type="PANTHER" id="PTHR24416:SF611">
    <property type="entry name" value="TYROSINE-PROTEIN KINASE TRANSMEMBRANE RECEPTOR ROR"/>
    <property type="match status" value="1"/>
</dbReference>
<keyword evidence="1" id="KW-0472">Membrane</keyword>
<dbReference type="InterPro" id="IPR050122">
    <property type="entry name" value="RTK"/>
</dbReference>
<accession>A0A914PGH1</accession>
<dbReference type="Proteomes" id="UP000887578">
    <property type="component" value="Unplaced"/>
</dbReference>
<dbReference type="AlphaFoldDB" id="A0A914PGH1"/>
<dbReference type="GO" id="GO:0005524">
    <property type="term" value="F:ATP binding"/>
    <property type="evidence" value="ECO:0007669"/>
    <property type="project" value="InterPro"/>
</dbReference>
<dbReference type="PANTHER" id="PTHR24416">
    <property type="entry name" value="TYROSINE-PROTEIN KINASE RECEPTOR"/>
    <property type="match status" value="1"/>
</dbReference>
<dbReference type="InterPro" id="IPR000719">
    <property type="entry name" value="Prot_kinase_dom"/>
</dbReference>
<protein>
    <submittedName>
        <fullName evidence="4">Protein kinase domain-containing protein</fullName>
    </submittedName>
</protein>
<sequence>MQGTVDHILYTTSPTEMEIQVNRINEVIFHKMVPKNPENASSGNICERLKQYGLTPHPKSLHPVEMLAIGVGIIIVLIIGNMVYRIFKKNPISAFMETYEFKNKEELSKECNKLQLGKKDFKINFNVVKGRGAFSTVYKAELKRSLIPNLSQKSMTNDNNTSEYCIVAAKILSNYEKEEMFNVIGEIQAVQKLGSHEKICTLLRWSTHSGAPCLFFELMEMDLQSYLISLRNKSNNLLTKDELVLSLTDTGDAFDIPEFDRKQQLIFMQILWQISQGLEYIASNRIVHR</sequence>
<dbReference type="Pfam" id="PF07714">
    <property type="entry name" value="PK_Tyr_Ser-Thr"/>
    <property type="match status" value="1"/>
</dbReference>
<feature type="transmembrane region" description="Helical" evidence="1">
    <location>
        <begin position="66"/>
        <end position="87"/>
    </location>
</feature>
<name>A0A914PGH1_9BILA</name>
<evidence type="ECO:0000259" key="2">
    <source>
        <dbReference type="PROSITE" id="PS50011"/>
    </source>
</evidence>
<dbReference type="InterPro" id="IPR001245">
    <property type="entry name" value="Ser-Thr/Tyr_kinase_cat_dom"/>
</dbReference>
<dbReference type="PROSITE" id="PS50011">
    <property type="entry name" value="PROTEIN_KINASE_DOM"/>
    <property type="match status" value="1"/>
</dbReference>
<keyword evidence="3" id="KW-1185">Reference proteome</keyword>
<dbReference type="SUPFAM" id="SSF56112">
    <property type="entry name" value="Protein kinase-like (PK-like)"/>
    <property type="match status" value="1"/>
</dbReference>
<dbReference type="GO" id="GO:0007169">
    <property type="term" value="P:cell surface receptor protein tyrosine kinase signaling pathway"/>
    <property type="evidence" value="ECO:0007669"/>
    <property type="project" value="TreeGrafter"/>
</dbReference>
<dbReference type="GO" id="GO:0005886">
    <property type="term" value="C:plasma membrane"/>
    <property type="evidence" value="ECO:0007669"/>
    <property type="project" value="TreeGrafter"/>
</dbReference>
<proteinExistence type="predicted"/>
<evidence type="ECO:0000256" key="1">
    <source>
        <dbReference type="SAM" id="Phobius"/>
    </source>
</evidence>
<keyword evidence="1" id="KW-0812">Transmembrane</keyword>
<evidence type="ECO:0000313" key="3">
    <source>
        <dbReference type="Proteomes" id="UP000887578"/>
    </source>
</evidence>